<keyword evidence="1" id="KW-0812">Transmembrane</keyword>
<dbReference type="EMBL" id="CAFBLT010000001">
    <property type="protein sequence ID" value="CAB4858932.1"/>
    <property type="molecule type" value="Genomic_DNA"/>
</dbReference>
<accession>A0A6J7CKF6</accession>
<evidence type="ECO:0000313" key="2">
    <source>
        <dbReference type="EMBL" id="CAB4858932.1"/>
    </source>
</evidence>
<sequence>MNERPAKLLRIGLGLAATFVVLGLGFLITNLILHATSQSSTTPVSTQVLAVRALSPSQVEVTVTVRSHATTTSHVNCLLGIELPSIPLAYPNRVTLDLAPGQLQKITETRSLLKPDAAQVTTTDVAFACT</sequence>
<name>A0A6J7CKF6_9ZZZZ</name>
<dbReference type="AlphaFoldDB" id="A0A6J7CKF6"/>
<proteinExistence type="predicted"/>
<keyword evidence="1" id="KW-1133">Transmembrane helix</keyword>
<protein>
    <submittedName>
        <fullName evidence="2">Unannotated protein</fullName>
    </submittedName>
</protein>
<reference evidence="2" key="1">
    <citation type="submission" date="2020-05" db="EMBL/GenBank/DDBJ databases">
        <authorList>
            <person name="Chiriac C."/>
            <person name="Salcher M."/>
            <person name="Ghai R."/>
            <person name="Kavagutti S V."/>
        </authorList>
    </citation>
    <scope>NUCLEOTIDE SEQUENCE</scope>
</reference>
<dbReference type="EMBL" id="CAFBPM010000010">
    <property type="protein sequence ID" value="CAB5024852.1"/>
    <property type="molecule type" value="Genomic_DNA"/>
</dbReference>
<evidence type="ECO:0000256" key="1">
    <source>
        <dbReference type="SAM" id="Phobius"/>
    </source>
</evidence>
<feature type="transmembrane region" description="Helical" evidence="1">
    <location>
        <begin position="12"/>
        <end position="33"/>
    </location>
</feature>
<keyword evidence="1" id="KW-0472">Membrane</keyword>
<evidence type="ECO:0000313" key="3">
    <source>
        <dbReference type="EMBL" id="CAB5024852.1"/>
    </source>
</evidence>
<gene>
    <name evidence="2" type="ORF">UFOPK3427_00061</name>
    <name evidence="3" type="ORF">UFOPK4112_01142</name>
</gene>
<organism evidence="2">
    <name type="scientific">freshwater metagenome</name>
    <dbReference type="NCBI Taxonomy" id="449393"/>
    <lineage>
        <taxon>unclassified sequences</taxon>
        <taxon>metagenomes</taxon>
        <taxon>ecological metagenomes</taxon>
    </lineage>
</organism>